<sequence length="56" mass="5650">MPVQTLHQHLKGGCRLVALPAAVAVGRDRARAHSHSDGAGSRGPAALAGGRAEEGQ</sequence>
<dbReference type="AlphaFoldDB" id="A0A1H3GUP6"/>
<feature type="region of interest" description="Disordered" evidence="1">
    <location>
        <begin position="26"/>
        <end position="56"/>
    </location>
</feature>
<reference evidence="3" key="1">
    <citation type="submission" date="2016-10" db="EMBL/GenBank/DDBJ databases">
        <authorList>
            <person name="Varghese N."/>
            <person name="Submissions S."/>
        </authorList>
    </citation>
    <scope>NUCLEOTIDE SEQUENCE [LARGE SCALE GENOMIC DNA]</scope>
    <source>
        <strain evidence="3">DSM 45245</strain>
    </source>
</reference>
<dbReference type="Proteomes" id="UP000242415">
    <property type="component" value="Unassembled WGS sequence"/>
</dbReference>
<evidence type="ECO:0000313" key="3">
    <source>
        <dbReference type="Proteomes" id="UP000242415"/>
    </source>
</evidence>
<protein>
    <submittedName>
        <fullName evidence="2">Uncharacterized protein</fullName>
    </submittedName>
</protein>
<keyword evidence="3" id="KW-1185">Reference proteome</keyword>
<evidence type="ECO:0000313" key="2">
    <source>
        <dbReference type="EMBL" id="SDY06368.1"/>
    </source>
</evidence>
<accession>A0A1H3GUP6</accession>
<name>A0A1H3GUP6_9ACTN</name>
<evidence type="ECO:0000256" key="1">
    <source>
        <dbReference type="SAM" id="MobiDB-lite"/>
    </source>
</evidence>
<dbReference type="EMBL" id="FNPH01000001">
    <property type="protein sequence ID" value="SDY06368.1"/>
    <property type="molecule type" value="Genomic_DNA"/>
</dbReference>
<proteinExistence type="predicted"/>
<gene>
    <name evidence="2" type="ORF">SAMN05444365_101548</name>
</gene>
<organism evidence="2 3">
    <name type="scientific">Micromonospora pattaloongensis</name>
    <dbReference type="NCBI Taxonomy" id="405436"/>
    <lineage>
        <taxon>Bacteria</taxon>
        <taxon>Bacillati</taxon>
        <taxon>Actinomycetota</taxon>
        <taxon>Actinomycetes</taxon>
        <taxon>Micromonosporales</taxon>
        <taxon>Micromonosporaceae</taxon>
        <taxon>Micromonospora</taxon>
    </lineage>
</organism>
<dbReference type="RefSeq" id="WP_175543474.1">
    <property type="nucleotide sequence ID" value="NZ_FNPH01000001.1"/>
</dbReference>
<feature type="compositionally biased region" description="Basic and acidic residues" evidence="1">
    <location>
        <begin position="26"/>
        <end position="36"/>
    </location>
</feature>
<dbReference type="STRING" id="405436.SAMN05444365_101548"/>